<evidence type="ECO:0000256" key="4">
    <source>
        <dbReference type="ARBA" id="ARBA00007372"/>
    </source>
</evidence>
<keyword evidence="8" id="KW-0679">Respiratory chain</keyword>
<name>A0AAU9IKS1_9CILI</name>
<comment type="similarity">
    <text evidence="4">Belongs to the complex I NDUFS5 subunit family.</text>
</comment>
<dbReference type="GO" id="GO:0005743">
    <property type="term" value="C:mitochondrial inner membrane"/>
    <property type="evidence" value="ECO:0007669"/>
    <property type="project" value="UniProtKB-SubCell"/>
</dbReference>
<gene>
    <name evidence="17" type="ORF">BSTOLATCC_MIC11341</name>
</gene>
<keyword evidence="10" id="KW-0249">Electron transport</keyword>
<feature type="disulfide bond" evidence="16">
    <location>
        <begin position="16"/>
        <end position="47"/>
    </location>
</feature>
<reference evidence="17" key="1">
    <citation type="submission" date="2021-09" db="EMBL/GenBank/DDBJ databases">
        <authorList>
            <consortium name="AG Swart"/>
            <person name="Singh M."/>
            <person name="Singh A."/>
            <person name="Seah K."/>
            <person name="Emmerich C."/>
        </authorList>
    </citation>
    <scope>NUCLEOTIDE SEQUENCE</scope>
    <source>
        <strain evidence="17">ATCC30299</strain>
    </source>
</reference>
<evidence type="ECO:0000256" key="2">
    <source>
        <dbReference type="ARBA" id="ARBA00004569"/>
    </source>
</evidence>
<evidence type="ECO:0000256" key="11">
    <source>
        <dbReference type="ARBA" id="ARBA00023128"/>
    </source>
</evidence>
<dbReference type="GO" id="GO:0005758">
    <property type="term" value="C:mitochondrial intermembrane space"/>
    <property type="evidence" value="ECO:0007669"/>
    <property type="project" value="UniProtKB-SubCell"/>
</dbReference>
<keyword evidence="13 16" id="KW-1015">Disulfide bond</keyword>
<keyword evidence="12" id="KW-0472">Membrane</keyword>
<proteinExistence type="inferred from homology"/>
<protein>
    <recommendedName>
        <fullName evidence="6">NADH dehydrogenase [ubiquinone] iron-sulfur protein 5</fullName>
    </recommendedName>
    <alternativeName>
        <fullName evidence="14">Complex I-15 kDa</fullName>
    </alternativeName>
    <alternativeName>
        <fullName evidence="15">NADH-ubiquinone oxidoreductase 15 kDa subunit</fullName>
    </alternativeName>
</protein>
<dbReference type="Proteomes" id="UP001162131">
    <property type="component" value="Unassembled WGS sequence"/>
</dbReference>
<keyword evidence="18" id="KW-1185">Reference proteome</keyword>
<keyword evidence="7" id="KW-0813">Transport</keyword>
<evidence type="ECO:0000313" key="18">
    <source>
        <dbReference type="Proteomes" id="UP001162131"/>
    </source>
</evidence>
<evidence type="ECO:0000256" key="5">
    <source>
        <dbReference type="ARBA" id="ARBA00011261"/>
    </source>
</evidence>
<evidence type="ECO:0000256" key="7">
    <source>
        <dbReference type="ARBA" id="ARBA00022448"/>
    </source>
</evidence>
<comment type="subunit">
    <text evidence="5">Mammalian complex I is composed of 45 different subunits. This is a component of the iron-sulfur (IP) fragment of the enzyme.</text>
</comment>
<evidence type="ECO:0000256" key="15">
    <source>
        <dbReference type="ARBA" id="ARBA00032739"/>
    </source>
</evidence>
<organism evidence="17 18">
    <name type="scientific">Blepharisma stoltei</name>
    <dbReference type="NCBI Taxonomy" id="1481888"/>
    <lineage>
        <taxon>Eukaryota</taxon>
        <taxon>Sar</taxon>
        <taxon>Alveolata</taxon>
        <taxon>Ciliophora</taxon>
        <taxon>Postciliodesmatophora</taxon>
        <taxon>Heterotrichea</taxon>
        <taxon>Heterotrichida</taxon>
        <taxon>Blepharismidae</taxon>
        <taxon>Blepharisma</taxon>
    </lineage>
</organism>
<keyword evidence="9" id="KW-0999">Mitochondrion inner membrane</keyword>
<evidence type="ECO:0000313" key="17">
    <source>
        <dbReference type="EMBL" id="CAG9314331.1"/>
    </source>
</evidence>
<evidence type="ECO:0000256" key="1">
    <source>
        <dbReference type="ARBA" id="ARBA00003195"/>
    </source>
</evidence>
<accession>A0AAU9IKS1</accession>
<comment type="function">
    <text evidence="1">Accessory subunit of the mitochondrial membrane respiratory chain NADH dehydrogenase (Complex I), that is believed not to be involved in catalysis. Complex I functions in the transfer of electrons from NADH to the respiratory chain. The immediate electron acceptor for the enzyme is believed to be ubiquinone.</text>
</comment>
<evidence type="ECO:0000256" key="6">
    <source>
        <dbReference type="ARBA" id="ARBA00013482"/>
    </source>
</evidence>
<evidence type="ECO:0000256" key="16">
    <source>
        <dbReference type="PIRSR" id="PIRSR619342-50"/>
    </source>
</evidence>
<evidence type="ECO:0000256" key="9">
    <source>
        <dbReference type="ARBA" id="ARBA00022792"/>
    </source>
</evidence>
<sequence>MAYFHGMTIDGGVQRCYPVWLKFEECFKGETDPMEICRDQFDDYAECYRRRKEKRLNYRIKEELHKWKVLAIPQYNELTDSFEPVRLPADPDAYFN</sequence>
<comment type="caution">
    <text evidence="17">The sequence shown here is derived from an EMBL/GenBank/DDBJ whole genome shotgun (WGS) entry which is preliminary data.</text>
</comment>
<evidence type="ECO:0000256" key="10">
    <source>
        <dbReference type="ARBA" id="ARBA00022982"/>
    </source>
</evidence>
<feature type="disulfide bond" evidence="16">
    <location>
        <begin position="26"/>
        <end position="37"/>
    </location>
</feature>
<comment type="subcellular location">
    <subcellularLocation>
        <location evidence="3">Mitochondrion inner membrane</location>
        <topology evidence="3">Peripheral membrane protein</topology>
    </subcellularLocation>
    <subcellularLocation>
        <location evidence="2">Mitochondrion intermembrane space</location>
    </subcellularLocation>
</comment>
<keyword evidence="11" id="KW-0496">Mitochondrion</keyword>
<dbReference type="GO" id="GO:0032981">
    <property type="term" value="P:mitochondrial respiratory chain complex I assembly"/>
    <property type="evidence" value="ECO:0007669"/>
    <property type="project" value="TreeGrafter"/>
</dbReference>
<evidence type="ECO:0000256" key="12">
    <source>
        <dbReference type="ARBA" id="ARBA00023136"/>
    </source>
</evidence>
<dbReference type="PANTHER" id="PTHR15224:SF1">
    <property type="entry name" value="NADH DEHYDROGENASE [UBIQUINONE] IRON-SULFUR PROTEIN 5"/>
    <property type="match status" value="1"/>
</dbReference>
<evidence type="ECO:0000256" key="13">
    <source>
        <dbReference type="ARBA" id="ARBA00023157"/>
    </source>
</evidence>
<dbReference type="InterPro" id="IPR019342">
    <property type="entry name" value="NADH_UbQ_OxRdtase_FeS-su5"/>
</dbReference>
<dbReference type="EMBL" id="CAJZBQ010000012">
    <property type="protein sequence ID" value="CAG9314331.1"/>
    <property type="molecule type" value="Genomic_DNA"/>
</dbReference>
<evidence type="ECO:0000256" key="8">
    <source>
        <dbReference type="ARBA" id="ARBA00022660"/>
    </source>
</evidence>
<dbReference type="PANTHER" id="PTHR15224">
    <property type="entry name" value="NADH DEHYDROGENASE [UBIQUINONE] IRON-SULFUR PROTEIN 5"/>
    <property type="match status" value="1"/>
</dbReference>
<evidence type="ECO:0000256" key="3">
    <source>
        <dbReference type="ARBA" id="ARBA00004637"/>
    </source>
</evidence>
<dbReference type="AlphaFoldDB" id="A0AAU9IKS1"/>
<evidence type="ECO:0000256" key="14">
    <source>
        <dbReference type="ARBA" id="ARBA00031222"/>
    </source>
</evidence>